<evidence type="ECO:0000313" key="2">
    <source>
        <dbReference type="Proteomes" id="UP001168098"/>
    </source>
</evidence>
<organism evidence="1 2">
    <name type="scientific">Vitis rotundifolia</name>
    <name type="common">Muscadine grape</name>
    <dbReference type="NCBI Taxonomy" id="103349"/>
    <lineage>
        <taxon>Eukaryota</taxon>
        <taxon>Viridiplantae</taxon>
        <taxon>Streptophyta</taxon>
        <taxon>Embryophyta</taxon>
        <taxon>Tracheophyta</taxon>
        <taxon>Spermatophyta</taxon>
        <taxon>Magnoliopsida</taxon>
        <taxon>eudicotyledons</taxon>
        <taxon>Gunneridae</taxon>
        <taxon>Pentapetalae</taxon>
        <taxon>rosids</taxon>
        <taxon>Vitales</taxon>
        <taxon>Vitaceae</taxon>
        <taxon>Viteae</taxon>
        <taxon>Vitis</taxon>
    </lineage>
</organism>
<gene>
    <name evidence="1" type="ORF">PVL29_007856</name>
</gene>
<evidence type="ECO:0000313" key="1">
    <source>
        <dbReference type="EMBL" id="KAJ9698988.1"/>
    </source>
</evidence>
<dbReference type="Proteomes" id="UP001168098">
    <property type="component" value="Unassembled WGS sequence"/>
</dbReference>
<keyword evidence="2" id="KW-1185">Reference proteome</keyword>
<name>A0AA39A106_VITRO</name>
<reference evidence="1 2" key="1">
    <citation type="journal article" date="2023" name="BMC Biotechnol.">
        <title>Vitis rotundifolia cv Carlos genome sequencing.</title>
        <authorList>
            <person name="Huff M."/>
            <person name="Hulse-Kemp A."/>
            <person name="Scheffler B."/>
            <person name="Youngblood R."/>
            <person name="Simpson S."/>
            <person name="Babiker E."/>
            <person name="Staton M."/>
        </authorList>
    </citation>
    <scope>NUCLEOTIDE SEQUENCE [LARGE SCALE GENOMIC DNA]</scope>
    <source>
        <tissue evidence="1">Leaf</tissue>
    </source>
</reference>
<proteinExistence type="predicted"/>
<dbReference type="EMBL" id="JARBHA010000006">
    <property type="protein sequence ID" value="KAJ9698988.1"/>
    <property type="molecule type" value="Genomic_DNA"/>
</dbReference>
<dbReference type="AlphaFoldDB" id="A0AA39A106"/>
<comment type="caution">
    <text evidence="1">The sequence shown here is derived from an EMBL/GenBank/DDBJ whole genome shotgun (WGS) entry which is preliminary data.</text>
</comment>
<accession>A0AA39A106</accession>
<sequence>MHVSLLSSNTTSIEVYEKRRVVRWKYDFGYKTNFEQVFGKKKALWLFPLYSEDDSSSIPALHGLDFPTRLNVEA</sequence>
<protein>
    <submittedName>
        <fullName evidence="1">Uncharacterized protein</fullName>
    </submittedName>
</protein>